<name>H6L6U7_SAPGL</name>
<proteinExistence type="predicted"/>
<keyword evidence="1" id="KW-1133">Transmembrane helix</keyword>
<evidence type="ECO:0000313" key="3">
    <source>
        <dbReference type="Proteomes" id="UP000007519"/>
    </source>
</evidence>
<accession>H6L6U7</accession>
<keyword evidence="1" id="KW-0472">Membrane</keyword>
<organism evidence="2 3">
    <name type="scientific">Saprospira grandis (strain Lewin)</name>
    <dbReference type="NCBI Taxonomy" id="984262"/>
    <lineage>
        <taxon>Bacteria</taxon>
        <taxon>Pseudomonadati</taxon>
        <taxon>Bacteroidota</taxon>
        <taxon>Saprospiria</taxon>
        <taxon>Saprospirales</taxon>
        <taxon>Saprospiraceae</taxon>
        <taxon>Saprospira</taxon>
    </lineage>
</organism>
<reference evidence="2 3" key="1">
    <citation type="journal article" date="2012" name="Stand. Genomic Sci.">
        <title>Complete genome sequencing and analysis of Saprospira grandis str. Lewin, a predatory marine bacterium.</title>
        <authorList>
            <person name="Saw J.H."/>
            <person name="Yuryev A."/>
            <person name="Kanbe M."/>
            <person name="Hou S."/>
            <person name="Young A.G."/>
            <person name="Aizawa S."/>
            <person name="Alam M."/>
        </authorList>
    </citation>
    <scope>NUCLEOTIDE SEQUENCE [LARGE SCALE GENOMIC DNA]</scope>
    <source>
        <strain evidence="2 3">Lewin</strain>
    </source>
</reference>
<dbReference type="STRING" id="984262.SGRA_3656"/>
<keyword evidence="1" id="KW-0812">Transmembrane</keyword>
<keyword evidence="3" id="KW-1185">Reference proteome</keyword>
<gene>
    <name evidence="2" type="ordered locus">SGRA_3656</name>
</gene>
<dbReference type="EMBL" id="CP002831">
    <property type="protein sequence ID" value="AFC26377.1"/>
    <property type="molecule type" value="Genomic_DNA"/>
</dbReference>
<dbReference type="KEGG" id="sgn:SGRA_3656"/>
<evidence type="ECO:0000313" key="2">
    <source>
        <dbReference type="EMBL" id="AFC26377.1"/>
    </source>
</evidence>
<feature type="transmembrane region" description="Helical" evidence="1">
    <location>
        <begin position="48"/>
        <end position="70"/>
    </location>
</feature>
<feature type="transmembrane region" description="Helical" evidence="1">
    <location>
        <begin position="242"/>
        <end position="262"/>
    </location>
</feature>
<protein>
    <submittedName>
        <fullName evidence="2">Uncharacterized protein</fullName>
    </submittedName>
</protein>
<evidence type="ECO:0000256" key="1">
    <source>
        <dbReference type="SAM" id="Phobius"/>
    </source>
</evidence>
<dbReference type="RefSeq" id="WP_015693967.1">
    <property type="nucleotide sequence ID" value="NC_016940.1"/>
</dbReference>
<dbReference type="OrthoDB" id="9818902at2"/>
<sequence length="264" mass="30184">MAVPPQHKLIKNSLKERYHIDLERYRTDVIADSVIGYIDAPFTIMVHLILWPVLTIGLLGYLGIAYVWPISYILGIVWLLLAILLGGVSSLITAAFFVAWNLMDHTKNLYEATADTLEVIIDDMRDRQVQLPPHQRHYPTFKEWVQVVRLGLFVPTIREVIRAKLGWPIGDWIGNLAVKILGGSTDRSLSAMPPEVRDSPDYTPDRLDVYCDKMKGRIQLFKSKSEKVYTAAAWVTLMPLRILMFVFLALDVICFLGLWWFLVG</sequence>
<feature type="transmembrane region" description="Helical" evidence="1">
    <location>
        <begin position="76"/>
        <end position="100"/>
    </location>
</feature>
<dbReference type="AlphaFoldDB" id="H6L6U7"/>
<dbReference type="Proteomes" id="UP000007519">
    <property type="component" value="Chromosome"/>
</dbReference>
<dbReference type="HOGENOM" id="CLU_1053331_0_0_10"/>